<organism evidence="2 3">
    <name type="scientific">Sphingobium phenoxybenzoativorans</name>
    <dbReference type="NCBI Taxonomy" id="1592790"/>
    <lineage>
        <taxon>Bacteria</taxon>
        <taxon>Pseudomonadati</taxon>
        <taxon>Pseudomonadota</taxon>
        <taxon>Alphaproteobacteria</taxon>
        <taxon>Sphingomonadales</taxon>
        <taxon>Sphingomonadaceae</taxon>
        <taxon>Sphingobium</taxon>
    </lineage>
</organism>
<dbReference type="Pfam" id="PF01402">
    <property type="entry name" value="RHH_1"/>
    <property type="match status" value="1"/>
</dbReference>
<accession>A0A975K5J4</accession>
<proteinExistence type="predicted"/>
<dbReference type="GO" id="GO:0006355">
    <property type="term" value="P:regulation of DNA-templated transcription"/>
    <property type="evidence" value="ECO:0007669"/>
    <property type="project" value="InterPro"/>
</dbReference>
<dbReference type="AlphaFoldDB" id="A0A975K5J4"/>
<dbReference type="SUPFAM" id="SSF47598">
    <property type="entry name" value="Ribbon-helix-helix"/>
    <property type="match status" value="1"/>
</dbReference>
<dbReference type="InterPro" id="IPR002145">
    <property type="entry name" value="CopG"/>
</dbReference>
<evidence type="ECO:0000313" key="2">
    <source>
        <dbReference type="EMBL" id="QUT05198.1"/>
    </source>
</evidence>
<sequence>MRRQAFEAKVHFRISEDLLARADAHARSEGMTLSELFRHSLRREIREGI</sequence>
<dbReference type="Proteomes" id="UP000681425">
    <property type="component" value="Chromosome"/>
</dbReference>
<name>A0A975K5J4_9SPHN</name>
<dbReference type="InterPro" id="IPR010985">
    <property type="entry name" value="Ribbon_hlx_hlx"/>
</dbReference>
<protein>
    <submittedName>
        <fullName evidence="2">Ribbon-helix-helix protein, CopG family</fullName>
    </submittedName>
</protein>
<feature type="domain" description="Ribbon-helix-helix protein CopG" evidence="1">
    <location>
        <begin position="10"/>
        <end position="46"/>
    </location>
</feature>
<dbReference type="KEGG" id="spph:KFK14_19705"/>
<reference evidence="2" key="1">
    <citation type="submission" date="2021-04" db="EMBL/GenBank/DDBJ databases">
        <title>Isolation of p-tert-butylphenol degrading bacteria Sphingobium phenoxybenzoativorans Tas13 from active sludge.</title>
        <authorList>
            <person name="Li Y."/>
        </authorList>
    </citation>
    <scope>NUCLEOTIDE SEQUENCE</scope>
    <source>
        <strain evidence="2">Tas13</strain>
    </source>
</reference>
<keyword evidence="3" id="KW-1185">Reference proteome</keyword>
<dbReference type="RefSeq" id="WP_212608888.1">
    <property type="nucleotide sequence ID" value="NZ_CP073910.1"/>
</dbReference>
<evidence type="ECO:0000313" key="3">
    <source>
        <dbReference type="Proteomes" id="UP000681425"/>
    </source>
</evidence>
<dbReference type="EMBL" id="CP073910">
    <property type="protein sequence ID" value="QUT05198.1"/>
    <property type="molecule type" value="Genomic_DNA"/>
</dbReference>
<gene>
    <name evidence="2" type="ORF">KFK14_19705</name>
</gene>
<evidence type="ECO:0000259" key="1">
    <source>
        <dbReference type="Pfam" id="PF01402"/>
    </source>
</evidence>